<reference evidence="8 9" key="1">
    <citation type="submission" date="2020-08" db="EMBL/GenBank/DDBJ databases">
        <title>Genomic Encyclopedia of Type Strains, Phase III (KMG-III): the genomes of soil and plant-associated and newly described type strains.</title>
        <authorList>
            <person name="Whitman W."/>
        </authorList>
    </citation>
    <scope>NUCLEOTIDE SEQUENCE [LARGE SCALE GENOMIC DNA]</scope>
    <source>
        <strain evidence="8 9">CECT 8799</strain>
    </source>
</reference>
<gene>
    <name evidence="8" type="ORF">FHS09_001978</name>
</gene>
<dbReference type="GO" id="GO:0005886">
    <property type="term" value="C:plasma membrane"/>
    <property type="evidence" value="ECO:0007669"/>
    <property type="project" value="UniProtKB-SubCell"/>
</dbReference>
<evidence type="ECO:0000256" key="5">
    <source>
        <dbReference type="ARBA" id="ARBA00022989"/>
    </source>
</evidence>
<dbReference type="Proteomes" id="UP000535937">
    <property type="component" value="Unassembled WGS sequence"/>
</dbReference>
<organism evidence="8 9">
    <name type="scientific">Microbulbifer rhizosphaerae</name>
    <dbReference type="NCBI Taxonomy" id="1562603"/>
    <lineage>
        <taxon>Bacteria</taxon>
        <taxon>Pseudomonadati</taxon>
        <taxon>Pseudomonadota</taxon>
        <taxon>Gammaproteobacteria</taxon>
        <taxon>Cellvibrionales</taxon>
        <taxon>Microbulbiferaceae</taxon>
        <taxon>Microbulbifer</taxon>
    </lineage>
</organism>
<feature type="transmembrane region" description="Helical" evidence="7">
    <location>
        <begin position="263"/>
        <end position="282"/>
    </location>
</feature>
<comment type="caution">
    <text evidence="8">The sequence shown here is derived from an EMBL/GenBank/DDBJ whole genome shotgun (WGS) entry which is preliminary data.</text>
</comment>
<keyword evidence="3" id="KW-1003">Cell membrane</keyword>
<evidence type="ECO:0000256" key="7">
    <source>
        <dbReference type="SAM" id="Phobius"/>
    </source>
</evidence>
<keyword evidence="6 7" id="KW-0472">Membrane</keyword>
<dbReference type="InterPro" id="IPR018383">
    <property type="entry name" value="UPF0324_pro"/>
</dbReference>
<dbReference type="RefSeq" id="WP_183459279.1">
    <property type="nucleotide sequence ID" value="NZ_JACHWZ010000008.1"/>
</dbReference>
<feature type="transmembrane region" description="Helical" evidence="7">
    <location>
        <begin position="102"/>
        <end position="128"/>
    </location>
</feature>
<evidence type="ECO:0000313" key="9">
    <source>
        <dbReference type="Proteomes" id="UP000535937"/>
    </source>
</evidence>
<evidence type="ECO:0000313" key="8">
    <source>
        <dbReference type="EMBL" id="MBB3061145.1"/>
    </source>
</evidence>
<dbReference type="InterPro" id="IPR038770">
    <property type="entry name" value="Na+/solute_symporter_sf"/>
</dbReference>
<feature type="transmembrane region" description="Helical" evidence="7">
    <location>
        <begin position="200"/>
        <end position="221"/>
    </location>
</feature>
<protein>
    <submittedName>
        <fullName evidence="8">Putative integral membrane protein (TIGR00698 family)</fullName>
    </submittedName>
</protein>
<comment type="similarity">
    <text evidence="2">Belongs to the UPF0324 family.</text>
</comment>
<feature type="transmembrane region" description="Helical" evidence="7">
    <location>
        <begin position="23"/>
        <end position="43"/>
    </location>
</feature>
<comment type="subcellular location">
    <subcellularLocation>
        <location evidence="1">Cell membrane</location>
        <topology evidence="1">Multi-pass membrane protein</topology>
    </subcellularLocation>
</comment>
<keyword evidence="5 7" id="KW-1133">Transmembrane helix</keyword>
<keyword evidence="9" id="KW-1185">Reference proteome</keyword>
<proteinExistence type="inferred from homology"/>
<evidence type="ECO:0000256" key="3">
    <source>
        <dbReference type="ARBA" id="ARBA00022475"/>
    </source>
</evidence>
<sequence length="342" mass="36525">MSELEVLKTRNIWRFATGARQKIIEYLPGISFCLLLVLGSSYISDHYGTSKILGALLLGMAFQAISQYPEFSPGLDFCAKTVLRAGVAILGIRITFSQMAELGVAPLILVSTVVSGTIIFSIILAGLFRIDRIRGIISGAAVGICGVSAALAVASVLPNNKAIEKHLLCTVVAVTGISTICMILYPGLLTSMGMTPEQMGLFIGASIHDVVQVFGAGEMISPDVAELATYTKMLRIAFLVPTVVILALIYHKPEAKVGGFRRVVPPFLIAFVGFVILANAQALPQEGTVMLGDISQLCLWMAMAALGTKTNLVELWRIGGKPLLLIIINTLFIAAMSLLMII</sequence>
<evidence type="ECO:0000256" key="4">
    <source>
        <dbReference type="ARBA" id="ARBA00022692"/>
    </source>
</evidence>
<evidence type="ECO:0000256" key="6">
    <source>
        <dbReference type="ARBA" id="ARBA00023136"/>
    </source>
</evidence>
<dbReference type="AlphaFoldDB" id="A0A7W4WBF1"/>
<name>A0A7W4WBF1_9GAMM</name>
<keyword evidence="4 7" id="KW-0812">Transmembrane</keyword>
<dbReference type="EMBL" id="JACHWZ010000008">
    <property type="protein sequence ID" value="MBB3061145.1"/>
    <property type="molecule type" value="Genomic_DNA"/>
</dbReference>
<dbReference type="PANTHER" id="PTHR30106:SF2">
    <property type="entry name" value="UPF0324 INNER MEMBRANE PROTEIN YEIH"/>
    <property type="match status" value="1"/>
</dbReference>
<evidence type="ECO:0000256" key="2">
    <source>
        <dbReference type="ARBA" id="ARBA00007977"/>
    </source>
</evidence>
<feature type="transmembrane region" description="Helical" evidence="7">
    <location>
        <begin position="323"/>
        <end position="341"/>
    </location>
</feature>
<feature type="transmembrane region" description="Helical" evidence="7">
    <location>
        <begin position="163"/>
        <end position="188"/>
    </location>
</feature>
<feature type="transmembrane region" description="Helical" evidence="7">
    <location>
        <begin position="135"/>
        <end position="157"/>
    </location>
</feature>
<accession>A0A7W4WBF1</accession>
<feature type="transmembrane region" description="Helical" evidence="7">
    <location>
        <begin position="233"/>
        <end position="251"/>
    </location>
</feature>
<dbReference type="Pfam" id="PF03601">
    <property type="entry name" value="Cons_hypoth698"/>
    <property type="match status" value="1"/>
</dbReference>
<dbReference type="Gene3D" id="1.20.1530.20">
    <property type="match status" value="1"/>
</dbReference>
<evidence type="ECO:0000256" key="1">
    <source>
        <dbReference type="ARBA" id="ARBA00004651"/>
    </source>
</evidence>
<dbReference type="PANTHER" id="PTHR30106">
    <property type="entry name" value="INNER MEMBRANE PROTEIN YEIH-RELATED"/>
    <property type="match status" value="1"/>
</dbReference>